<feature type="compositionally biased region" description="Low complexity" evidence="1">
    <location>
        <begin position="132"/>
        <end position="141"/>
    </location>
</feature>
<protein>
    <submittedName>
        <fullName evidence="3">SpoIIIAH-like family protein</fullName>
    </submittedName>
</protein>
<feature type="compositionally biased region" description="Polar residues" evidence="1">
    <location>
        <begin position="31"/>
        <end position="48"/>
    </location>
</feature>
<keyword evidence="2" id="KW-0812">Transmembrane</keyword>
<name>A0ABU6GW36_9BACL</name>
<feature type="region of interest" description="Disordered" evidence="1">
    <location>
        <begin position="31"/>
        <end position="156"/>
    </location>
</feature>
<organism evidence="3 4">
    <name type="scientific">Paenibacillus dokdonensis</name>
    <dbReference type="NCBI Taxonomy" id="2567944"/>
    <lineage>
        <taxon>Bacteria</taxon>
        <taxon>Bacillati</taxon>
        <taxon>Bacillota</taxon>
        <taxon>Bacilli</taxon>
        <taxon>Bacillales</taxon>
        <taxon>Paenibacillaceae</taxon>
        <taxon>Paenibacillus</taxon>
    </lineage>
</organism>
<dbReference type="Proteomes" id="UP001344632">
    <property type="component" value="Unassembled WGS sequence"/>
</dbReference>
<dbReference type="InterPro" id="IPR038503">
    <property type="entry name" value="SpoIIIAH_sf"/>
</dbReference>
<proteinExistence type="predicted"/>
<comment type="caution">
    <text evidence="3">The sequence shown here is derived from an EMBL/GenBank/DDBJ whole genome shotgun (WGS) entry which is preliminary data.</text>
</comment>
<accession>A0ABU6GW36</accession>
<dbReference type="Gene3D" id="1.10.287.4300">
    <property type="entry name" value="Stage III sporulation protein AH-like"/>
    <property type="match status" value="1"/>
</dbReference>
<keyword evidence="2" id="KW-0472">Membrane</keyword>
<keyword evidence="2" id="KW-1133">Transmembrane helix</keyword>
<feature type="compositionally biased region" description="Low complexity" evidence="1">
    <location>
        <begin position="60"/>
        <end position="72"/>
    </location>
</feature>
<sequence length="288" mass="31110">MNSKRQTIWLVSMLSLMVVLSAYYLFTEDSGSTKTPVADSQQVGTAVKTSDKEAASSGKTTTENGVEVTEVITDGKVNDTTGKTTASSTETGTKDDGKDTAKDTTKDNTDKTAATAKTDDKDQASADKAATDKTASTGKTAAADDKTTAKTEKSDADVLKEVAAQTQKSSGVSEIESFLFQRSQDNLKKHNDLMATMNNMTKDPAESAKASEELTTLETKENKIQGIEEELEQKYSFANAFVKEENDKYQVLVLSDKPDVKQAVSIVELVMKEMNVSQDKVSVKYMAP</sequence>
<dbReference type="EMBL" id="JARLKZ010000023">
    <property type="protein sequence ID" value="MEC0243443.1"/>
    <property type="molecule type" value="Genomic_DNA"/>
</dbReference>
<evidence type="ECO:0000256" key="1">
    <source>
        <dbReference type="SAM" id="MobiDB-lite"/>
    </source>
</evidence>
<keyword evidence="4" id="KW-1185">Reference proteome</keyword>
<dbReference type="RefSeq" id="WP_326091135.1">
    <property type="nucleotide sequence ID" value="NZ_JARLKZ010000023.1"/>
</dbReference>
<evidence type="ECO:0000256" key="2">
    <source>
        <dbReference type="SAM" id="Phobius"/>
    </source>
</evidence>
<evidence type="ECO:0000313" key="3">
    <source>
        <dbReference type="EMBL" id="MEC0243443.1"/>
    </source>
</evidence>
<feature type="compositionally biased region" description="Low complexity" evidence="1">
    <location>
        <begin position="80"/>
        <end position="91"/>
    </location>
</feature>
<feature type="compositionally biased region" description="Basic and acidic residues" evidence="1">
    <location>
        <begin position="92"/>
        <end position="110"/>
    </location>
</feature>
<dbReference type="InterPro" id="IPR024232">
    <property type="entry name" value="SpoIIIAH"/>
</dbReference>
<feature type="compositionally biased region" description="Basic and acidic residues" evidence="1">
    <location>
        <begin position="142"/>
        <end position="156"/>
    </location>
</feature>
<evidence type="ECO:0000313" key="4">
    <source>
        <dbReference type="Proteomes" id="UP001344632"/>
    </source>
</evidence>
<reference evidence="3 4" key="1">
    <citation type="submission" date="2023-03" db="EMBL/GenBank/DDBJ databases">
        <title>Bacillus Genome Sequencing.</title>
        <authorList>
            <person name="Dunlap C."/>
        </authorList>
    </citation>
    <scope>NUCLEOTIDE SEQUENCE [LARGE SCALE GENOMIC DNA]</scope>
    <source>
        <strain evidence="3 4">BD-525</strain>
    </source>
</reference>
<feature type="compositionally biased region" description="Basic and acidic residues" evidence="1">
    <location>
        <begin position="117"/>
        <end position="131"/>
    </location>
</feature>
<dbReference type="Pfam" id="PF12685">
    <property type="entry name" value="SpoIIIAH"/>
    <property type="match status" value="1"/>
</dbReference>
<feature type="transmembrane region" description="Helical" evidence="2">
    <location>
        <begin position="7"/>
        <end position="26"/>
    </location>
</feature>
<gene>
    <name evidence="3" type="ORF">P4H66_26865</name>
</gene>